<dbReference type="Pfam" id="PF02518">
    <property type="entry name" value="HATPase_c"/>
    <property type="match status" value="1"/>
</dbReference>
<feature type="domain" description="Histidine kinase" evidence="8">
    <location>
        <begin position="566"/>
        <end position="758"/>
    </location>
</feature>
<dbReference type="EC" id="2.7.13.3" evidence="2"/>
<dbReference type="PROSITE" id="PS50113">
    <property type="entry name" value="PAC"/>
    <property type="match status" value="2"/>
</dbReference>
<keyword evidence="4" id="KW-0418">Kinase</keyword>
<dbReference type="Gene3D" id="3.40.50.2300">
    <property type="match status" value="1"/>
</dbReference>
<dbReference type="InterPro" id="IPR000014">
    <property type="entry name" value="PAS"/>
</dbReference>
<dbReference type="Gene3D" id="3.30.450.20">
    <property type="entry name" value="PAS domain"/>
    <property type="match status" value="2"/>
</dbReference>
<evidence type="ECO:0000259" key="8">
    <source>
        <dbReference type="PROSITE" id="PS50109"/>
    </source>
</evidence>
<dbReference type="SMART" id="SM00387">
    <property type="entry name" value="HATPase_c"/>
    <property type="match status" value="1"/>
</dbReference>
<keyword evidence="5" id="KW-0902">Two-component regulatory system</keyword>
<proteinExistence type="predicted"/>
<dbReference type="InterPro" id="IPR001610">
    <property type="entry name" value="PAC"/>
</dbReference>
<dbReference type="InterPro" id="IPR035965">
    <property type="entry name" value="PAS-like_dom_sf"/>
</dbReference>
<dbReference type="CDD" id="cd00130">
    <property type="entry name" value="PAS"/>
    <property type="match status" value="2"/>
</dbReference>
<dbReference type="InterPro" id="IPR029016">
    <property type="entry name" value="GAF-like_dom_sf"/>
</dbReference>
<dbReference type="Gene3D" id="3.30.565.10">
    <property type="entry name" value="Histidine kinase-like ATPase, C-terminal domain"/>
    <property type="match status" value="1"/>
</dbReference>
<feature type="domain" description="PAC" evidence="11">
    <location>
        <begin position="344"/>
        <end position="394"/>
    </location>
</feature>
<dbReference type="SMART" id="SM00448">
    <property type="entry name" value="REC"/>
    <property type="match status" value="1"/>
</dbReference>
<dbReference type="SUPFAM" id="SSF55781">
    <property type="entry name" value="GAF domain-like"/>
    <property type="match status" value="1"/>
</dbReference>
<dbReference type="PROSITE" id="PS50110">
    <property type="entry name" value="RESPONSE_REGULATORY"/>
    <property type="match status" value="1"/>
</dbReference>
<dbReference type="InterPro" id="IPR036097">
    <property type="entry name" value="HisK_dim/P_sf"/>
</dbReference>
<dbReference type="SUPFAM" id="SSF52172">
    <property type="entry name" value="CheY-like"/>
    <property type="match status" value="1"/>
</dbReference>
<evidence type="ECO:0000256" key="7">
    <source>
        <dbReference type="SAM" id="Coils"/>
    </source>
</evidence>
<dbReference type="PROSITE" id="PS50109">
    <property type="entry name" value="HIS_KIN"/>
    <property type="match status" value="1"/>
</dbReference>
<dbReference type="InterPro" id="IPR003018">
    <property type="entry name" value="GAF"/>
</dbReference>
<evidence type="ECO:0000313" key="13">
    <source>
        <dbReference type="Proteomes" id="UP000608850"/>
    </source>
</evidence>
<keyword evidence="7" id="KW-0175">Coiled coil</keyword>
<dbReference type="CDD" id="cd00075">
    <property type="entry name" value="HATPase"/>
    <property type="match status" value="1"/>
</dbReference>
<dbReference type="Pfam" id="PF13426">
    <property type="entry name" value="PAS_9"/>
    <property type="match status" value="1"/>
</dbReference>
<dbReference type="PANTHER" id="PTHR43711">
    <property type="entry name" value="TWO-COMPONENT HISTIDINE KINASE"/>
    <property type="match status" value="1"/>
</dbReference>
<gene>
    <name evidence="12" type="ORF">GCM10009021_04860</name>
</gene>
<sequence length="758" mass="83901">MPSSERRSPPRQIRVLYVDDDRAVAELAAAQLTRHDERFAVTIETAPEEALERVREDPRQFDCVVSDYEMSTMDGLALLDAVRERDERLPFVLFTGAGSEELASEAIARGVTDYLPKSGGTEQYAVLADRVRDLDVAAGDDRAVEMKLPAIEAAPVGIAISDPHRADNPLVYVNERFEALTGYDESEILGRNCRFLQGEETAEAAVAELRAGIDAEEHVSVEVLNYRKDGTTFWNQVDVAPLYDDAGELTHFVGFQRDVTERHEHEARVEADAAKLEALFENSPDMIEVLDAAGGRRAVNRRLCEELGYEESTLLDTAVWETDRLTTPDEVRERLAGMDDGDRRRFEGELERDDGSTFPVEVHLIRFDVDGERRFVSVIRDVTEQKRREETLRALYQSTQSLMDAADQQAVADEAVETARSVLDRPLNTLWLYDEDADALRPAATTAETRAVFDGLPTYTGGESLAWEAFQNGEVAVYDDLGAEEGRYNAETVVGSEITLPLGPYGVLTIGSRETDAFDDEETWRARLFARTVESALAQTHREEELRAQRAELERQNDRLDAFAGVVSHDLRTPLNVADGYLELMAADVDDERIAKARDALDRMDGIIEETLTLARQGRTVGEMEDVGLSELARRCWERVETGAATLDVESDRALRGDRDRLQHVFENLFRNAVEHGGDDVTVTVGTLDDGGGFYVADDGAGIPPDQRDVVLEPGHSTGGDGVGFGLAIVAEIVDAHGWTIEVTESAAGGARFEIRTA</sequence>
<dbReference type="InterPro" id="IPR005467">
    <property type="entry name" value="His_kinase_dom"/>
</dbReference>
<dbReference type="InterPro" id="IPR013656">
    <property type="entry name" value="PAS_4"/>
</dbReference>
<reference evidence="12 13" key="1">
    <citation type="journal article" date="2019" name="Int. J. Syst. Evol. Microbiol.">
        <title>The Global Catalogue of Microorganisms (GCM) 10K type strain sequencing project: providing services to taxonomists for standard genome sequencing and annotation.</title>
        <authorList>
            <consortium name="The Broad Institute Genomics Platform"/>
            <consortium name="The Broad Institute Genome Sequencing Center for Infectious Disease"/>
            <person name="Wu L."/>
            <person name="Ma J."/>
        </authorList>
    </citation>
    <scope>NUCLEOTIDE SEQUENCE [LARGE SCALE GENOMIC DNA]</scope>
    <source>
        <strain evidence="12 13">JCM 16331</strain>
    </source>
</reference>
<keyword evidence="13" id="KW-1185">Reference proteome</keyword>
<evidence type="ECO:0000256" key="1">
    <source>
        <dbReference type="ARBA" id="ARBA00000085"/>
    </source>
</evidence>
<evidence type="ECO:0000256" key="3">
    <source>
        <dbReference type="ARBA" id="ARBA00022679"/>
    </source>
</evidence>
<dbReference type="PROSITE" id="PS50112">
    <property type="entry name" value="PAS"/>
    <property type="match status" value="1"/>
</dbReference>
<dbReference type="EMBL" id="BMOQ01000002">
    <property type="protein sequence ID" value="GGN08516.1"/>
    <property type="molecule type" value="Genomic_DNA"/>
</dbReference>
<dbReference type="SMART" id="SM00388">
    <property type="entry name" value="HisKA"/>
    <property type="match status" value="1"/>
</dbReference>
<organism evidence="12 13">
    <name type="scientific">Halarchaeum nitratireducens</name>
    <dbReference type="NCBI Taxonomy" id="489913"/>
    <lineage>
        <taxon>Archaea</taxon>
        <taxon>Methanobacteriati</taxon>
        <taxon>Methanobacteriota</taxon>
        <taxon>Stenosarchaea group</taxon>
        <taxon>Halobacteria</taxon>
        <taxon>Halobacteriales</taxon>
        <taxon>Halobacteriaceae</taxon>
    </lineage>
</organism>
<evidence type="ECO:0000256" key="6">
    <source>
        <dbReference type="PROSITE-ProRule" id="PRU00169"/>
    </source>
</evidence>
<dbReference type="CDD" id="cd00082">
    <property type="entry name" value="HisKA"/>
    <property type="match status" value="1"/>
</dbReference>
<protein>
    <recommendedName>
        <fullName evidence="2">histidine kinase</fullName>
        <ecNumber evidence="2">2.7.13.3</ecNumber>
    </recommendedName>
</protein>
<feature type="modified residue" description="4-aspartylphosphate" evidence="6">
    <location>
        <position position="67"/>
    </location>
</feature>
<accession>A0A830G7I1</accession>
<dbReference type="NCBIfam" id="TIGR00229">
    <property type="entry name" value="sensory_box"/>
    <property type="match status" value="2"/>
</dbReference>
<dbReference type="InterPro" id="IPR050736">
    <property type="entry name" value="Sensor_HK_Regulatory"/>
</dbReference>
<evidence type="ECO:0000256" key="4">
    <source>
        <dbReference type="ARBA" id="ARBA00022777"/>
    </source>
</evidence>
<comment type="caution">
    <text evidence="12">The sequence shown here is derived from an EMBL/GenBank/DDBJ whole genome shotgun (WGS) entry which is preliminary data.</text>
</comment>
<feature type="domain" description="PAC" evidence="11">
    <location>
        <begin position="217"/>
        <end position="271"/>
    </location>
</feature>
<keyword evidence="3" id="KW-0808">Transferase</keyword>
<dbReference type="InterPro" id="IPR036890">
    <property type="entry name" value="HATPase_C_sf"/>
</dbReference>
<dbReference type="InterPro" id="IPR001789">
    <property type="entry name" value="Sig_transdc_resp-reg_receiver"/>
</dbReference>
<dbReference type="SUPFAM" id="SSF55785">
    <property type="entry name" value="PYP-like sensor domain (PAS domain)"/>
    <property type="match status" value="2"/>
</dbReference>
<dbReference type="SUPFAM" id="SSF55874">
    <property type="entry name" value="ATPase domain of HSP90 chaperone/DNA topoisomerase II/histidine kinase"/>
    <property type="match status" value="1"/>
</dbReference>
<evidence type="ECO:0000313" key="12">
    <source>
        <dbReference type="EMBL" id="GGN08516.1"/>
    </source>
</evidence>
<dbReference type="Gene3D" id="1.10.287.130">
    <property type="match status" value="1"/>
</dbReference>
<evidence type="ECO:0000256" key="2">
    <source>
        <dbReference type="ARBA" id="ARBA00012438"/>
    </source>
</evidence>
<dbReference type="SMART" id="SM00086">
    <property type="entry name" value="PAC"/>
    <property type="match status" value="2"/>
</dbReference>
<feature type="domain" description="PAS" evidence="10">
    <location>
        <begin position="150"/>
        <end position="216"/>
    </location>
</feature>
<dbReference type="SMART" id="SM00091">
    <property type="entry name" value="PAS"/>
    <property type="match status" value="2"/>
</dbReference>
<dbReference type="SUPFAM" id="SSF47384">
    <property type="entry name" value="Homodimeric domain of signal transducing histidine kinase"/>
    <property type="match status" value="1"/>
</dbReference>
<feature type="coiled-coil region" evidence="7">
    <location>
        <begin position="536"/>
        <end position="563"/>
    </location>
</feature>
<evidence type="ECO:0000256" key="5">
    <source>
        <dbReference type="ARBA" id="ARBA00023012"/>
    </source>
</evidence>
<dbReference type="Pfam" id="PF00512">
    <property type="entry name" value="HisKA"/>
    <property type="match status" value="1"/>
</dbReference>
<dbReference type="Pfam" id="PF13185">
    <property type="entry name" value="GAF_2"/>
    <property type="match status" value="1"/>
</dbReference>
<dbReference type="Pfam" id="PF08448">
    <property type="entry name" value="PAS_4"/>
    <property type="match status" value="1"/>
</dbReference>
<feature type="domain" description="Response regulatory" evidence="9">
    <location>
        <begin position="14"/>
        <end position="132"/>
    </location>
</feature>
<comment type="catalytic activity">
    <reaction evidence="1">
        <text>ATP + protein L-histidine = ADP + protein N-phospho-L-histidine.</text>
        <dbReference type="EC" id="2.7.13.3"/>
    </reaction>
</comment>
<dbReference type="Pfam" id="PF00072">
    <property type="entry name" value="Response_reg"/>
    <property type="match status" value="1"/>
</dbReference>
<name>A0A830G7I1_9EURY</name>
<evidence type="ECO:0000259" key="11">
    <source>
        <dbReference type="PROSITE" id="PS50113"/>
    </source>
</evidence>
<evidence type="ECO:0000259" key="9">
    <source>
        <dbReference type="PROSITE" id="PS50110"/>
    </source>
</evidence>
<dbReference type="AlphaFoldDB" id="A0A830G7I1"/>
<dbReference type="InterPro" id="IPR003661">
    <property type="entry name" value="HisK_dim/P_dom"/>
</dbReference>
<dbReference type="GO" id="GO:0000155">
    <property type="term" value="F:phosphorelay sensor kinase activity"/>
    <property type="evidence" value="ECO:0007669"/>
    <property type="project" value="InterPro"/>
</dbReference>
<dbReference type="PANTHER" id="PTHR43711:SF1">
    <property type="entry name" value="HISTIDINE KINASE 1"/>
    <property type="match status" value="1"/>
</dbReference>
<keyword evidence="6" id="KW-0597">Phosphoprotein</keyword>
<dbReference type="InterPro" id="IPR011006">
    <property type="entry name" value="CheY-like_superfamily"/>
</dbReference>
<dbReference type="Gene3D" id="3.30.450.40">
    <property type="match status" value="1"/>
</dbReference>
<evidence type="ECO:0000259" key="10">
    <source>
        <dbReference type="PROSITE" id="PS50112"/>
    </source>
</evidence>
<dbReference type="InterPro" id="IPR003594">
    <property type="entry name" value="HATPase_dom"/>
</dbReference>
<dbReference type="InterPro" id="IPR000700">
    <property type="entry name" value="PAS-assoc_C"/>
</dbReference>
<dbReference type="CDD" id="cd00156">
    <property type="entry name" value="REC"/>
    <property type="match status" value="1"/>
</dbReference>
<dbReference type="Proteomes" id="UP000608850">
    <property type="component" value="Unassembled WGS sequence"/>
</dbReference>